<feature type="region of interest" description="Disordered" evidence="1">
    <location>
        <begin position="69"/>
        <end position="91"/>
    </location>
</feature>
<evidence type="ECO:0000259" key="2">
    <source>
        <dbReference type="Pfam" id="PF04149"/>
    </source>
</evidence>
<sequence>MSGPVPPSAGGEQDAPTLPWFRSSYSSSGDGNDCVEVAIAPGSVHVRDSKAPDGPRLTVRSAAWRRFVTHSSYSARRPGPRGRRHPLLADR</sequence>
<feature type="compositionally biased region" description="Basic residues" evidence="1">
    <location>
        <begin position="78"/>
        <end position="91"/>
    </location>
</feature>
<gene>
    <name evidence="3" type="ORF">QNO05_02035</name>
</gene>
<evidence type="ECO:0000313" key="3">
    <source>
        <dbReference type="EMBL" id="MDT6968641.1"/>
    </source>
</evidence>
<dbReference type="Pfam" id="PF04149">
    <property type="entry name" value="DUF397"/>
    <property type="match status" value="1"/>
</dbReference>
<comment type="caution">
    <text evidence="3">The sequence shown here is derived from an EMBL/GenBank/DDBJ whole genome shotgun (WGS) entry which is preliminary data.</text>
</comment>
<organism evidence="3 4">
    <name type="scientific">Streptomyces thermocarboxydus</name>
    <dbReference type="NCBI Taxonomy" id="59299"/>
    <lineage>
        <taxon>Bacteria</taxon>
        <taxon>Bacillati</taxon>
        <taxon>Actinomycetota</taxon>
        <taxon>Actinomycetes</taxon>
        <taxon>Kitasatosporales</taxon>
        <taxon>Streptomycetaceae</taxon>
        <taxon>Streptomyces</taxon>
    </lineage>
</organism>
<dbReference type="EMBL" id="JASKMB010000002">
    <property type="protein sequence ID" value="MDT6968641.1"/>
    <property type="molecule type" value="Genomic_DNA"/>
</dbReference>
<feature type="domain" description="DUF397" evidence="2">
    <location>
        <begin position="19"/>
        <end position="70"/>
    </location>
</feature>
<dbReference type="RefSeq" id="WP_346083579.1">
    <property type="nucleotide sequence ID" value="NZ_BAAAGV010000054.1"/>
</dbReference>
<feature type="region of interest" description="Disordered" evidence="1">
    <location>
        <begin position="1"/>
        <end position="32"/>
    </location>
</feature>
<dbReference type="InterPro" id="IPR007278">
    <property type="entry name" value="DUF397"/>
</dbReference>
<accession>A0ABU3J0P6</accession>
<proteinExistence type="predicted"/>
<name>A0ABU3J0P6_9ACTN</name>
<evidence type="ECO:0000313" key="4">
    <source>
        <dbReference type="Proteomes" id="UP001257895"/>
    </source>
</evidence>
<dbReference type="Proteomes" id="UP001257895">
    <property type="component" value="Unassembled WGS sequence"/>
</dbReference>
<evidence type="ECO:0000256" key="1">
    <source>
        <dbReference type="SAM" id="MobiDB-lite"/>
    </source>
</evidence>
<keyword evidence="4" id="KW-1185">Reference proteome</keyword>
<protein>
    <submittedName>
        <fullName evidence="3">DUF397 domain-containing protein</fullName>
    </submittedName>
</protein>
<reference evidence="3 4" key="1">
    <citation type="submission" date="2023-05" db="EMBL/GenBank/DDBJ databases">
        <title>Streptomyces fuscus sp. nov., a brown-black pigment producing actinomyces isolated from dry sand of Sea duck farm.</title>
        <authorList>
            <person name="Xie J."/>
            <person name="Shen N."/>
        </authorList>
    </citation>
    <scope>NUCLEOTIDE SEQUENCE [LARGE SCALE GENOMIC DNA]</scope>
    <source>
        <strain evidence="3 4">CGMCC 4.1883</strain>
    </source>
</reference>